<evidence type="ECO:0000256" key="1">
    <source>
        <dbReference type="SAM" id="SignalP"/>
    </source>
</evidence>
<dbReference type="InterPro" id="IPR042095">
    <property type="entry name" value="SUMF_sf"/>
</dbReference>
<dbReference type="EMBL" id="CP040871">
    <property type="protein sequence ID" value="QDA58191.1"/>
    <property type="molecule type" value="Genomic_DNA"/>
</dbReference>
<organism evidence="3 4">
    <name type="scientific">Thermomonas aquatica</name>
    <dbReference type="NCBI Taxonomy" id="2202149"/>
    <lineage>
        <taxon>Bacteria</taxon>
        <taxon>Pseudomonadati</taxon>
        <taxon>Pseudomonadota</taxon>
        <taxon>Gammaproteobacteria</taxon>
        <taxon>Lysobacterales</taxon>
        <taxon>Lysobacteraceae</taxon>
        <taxon>Thermomonas</taxon>
    </lineage>
</organism>
<dbReference type="InterPro" id="IPR005532">
    <property type="entry name" value="SUMF_dom"/>
</dbReference>
<dbReference type="Pfam" id="PF03781">
    <property type="entry name" value="FGE-sulfatase"/>
    <property type="match status" value="1"/>
</dbReference>
<feature type="domain" description="Sulfatase-modifying factor enzyme-like" evidence="2">
    <location>
        <begin position="27"/>
        <end position="252"/>
    </location>
</feature>
<dbReference type="AlphaFoldDB" id="A0A5B7ZSP0"/>
<proteinExistence type="predicted"/>
<evidence type="ECO:0000313" key="3">
    <source>
        <dbReference type="EMBL" id="QDA58191.1"/>
    </source>
</evidence>
<dbReference type="PANTHER" id="PTHR23150">
    <property type="entry name" value="SULFATASE MODIFYING FACTOR 1, 2"/>
    <property type="match status" value="1"/>
</dbReference>
<name>A0A5B7ZSP0_9GAMM</name>
<dbReference type="GO" id="GO:0120147">
    <property type="term" value="F:formylglycine-generating oxidase activity"/>
    <property type="evidence" value="ECO:0007669"/>
    <property type="project" value="TreeGrafter"/>
</dbReference>
<evidence type="ECO:0000313" key="4">
    <source>
        <dbReference type="Proteomes" id="UP000308149"/>
    </source>
</evidence>
<dbReference type="Gene3D" id="3.90.1580.10">
    <property type="entry name" value="paralog of FGE (formylglycine-generating enzyme)"/>
    <property type="match status" value="1"/>
</dbReference>
<accession>A0A5B7ZSP0</accession>
<dbReference type="KEGG" id="thes:FHQ07_13160"/>
<dbReference type="PANTHER" id="PTHR23150:SF19">
    <property type="entry name" value="FORMYLGLYCINE-GENERATING ENZYME"/>
    <property type="match status" value="1"/>
</dbReference>
<protein>
    <submittedName>
        <fullName evidence="3">Formylglycine-generating enzyme family protein</fullName>
    </submittedName>
</protein>
<dbReference type="SUPFAM" id="SSF56436">
    <property type="entry name" value="C-type lectin-like"/>
    <property type="match status" value="1"/>
</dbReference>
<evidence type="ECO:0000259" key="2">
    <source>
        <dbReference type="Pfam" id="PF03781"/>
    </source>
</evidence>
<keyword evidence="4" id="KW-1185">Reference proteome</keyword>
<dbReference type="RefSeq" id="WP_139717421.1">
    <property type="nucleotide sequence ID" value="NZ_CP040871.1"/>
</dbReference>
<reference evidence="3 4" key="1">
    <citation type="submission" date="2019-06" db="EMBL/GenBank/DDBJ databases">
        <title>Thermomonas aquatica sp. nov., isolated from an industrial wastewater treatment plant.</title>
        <authorList>
            <person name="Jeon J.H."/>
            <person name="Park D.-S."/>
        </authorList>
    </citation>
    <scope>NUCLEOTIDE SEQUENCE [LARGE SCALE GENOMIC DNA]</scope>
    <source>
        <strain evidence="3 4">SY21</strain>
    </source>
</reference>
<dbReference type="Proteomes" id="UP000308149">
    <property type="component" value="Chromosome"/>
</dbReference>
<dbReference type="OrthoDB" id="9768004at2"/>
<feature type="signal peptide" evidence="1">
    <location>
        <begin position="1"/>
        <end position="18"/>
    </location>
</feature>
<sequence>MRRLAALLLCVLPLAGQAAGDGYARLPGGGFRSALKYEDRQSVRIAPFRLMQTPVTNAQFLAFVNANPQWQRGKAPSVFTEARYLQHWAGPQTLGANALPQQPVVNVSWFAADAYCKAQGARLPSWNEWEYTAAADELRKDARKDPVWRERILAWYSRSSKTALPRVGLQAANAYGVRDIHGLVWEWTGDWSSLLVDGDNRKQGDADKAKFCGAGALSMDDRDNYAVLMRVAMLSSLEGADVTPNLGFRCARDAR</sequence>
<dbReference type="InterPro" id="IPR051043">
    <property type="entry name" value="Sulfatase_Mod_Factor_Kinase"/>
</dbReference>
<keyword evidence="1" id="KW-0732">Signal</keyword>
<dbReference type="InterPro" id="IPR016187">
    <property type="entry name" value="CTDL_fold"/>
</dbReference>
<feature type="chain" id="PRO_5022788567" evidence="1">
    <location>
        <begin position="19"/>
        <end position="255"/>
    </location>
</feature>
<gene>
    <name evidence="3" type="ORF">FHQ07_13160</name>
</gene>